<protein>
    <submittedName>
        <fullName evidence="1">Uncharacterized protein</fullName>
    </submittedName>
</protein>
<evidence type="ECO:0000313" key="1">
    <source>
        <dbReference type="EMBL" id="QHJ10949.1"/>
    </source>
</evidence>
<sequence length="141" mass="16838">MNKEDKHKLRIRREIEKRGLTSIMNNTKWRAFCDAMYKALPFPPPYIRKDVLDSDAQPFAEDVWYIGDYDEGIHPFYSIEWIAVRPRRVIPRGRLIKNELESIEAQFIEVLNKQHIPYQHKEDVFFIYGYANDFSGISKNE</sequence>
<dbReference type="RefSeq" id="WP_160178746.1">
    <property type="nucleotide sequence ID" value="NZ_CP047656.1"/>
</dbReference>
<dbReference type="EMBL" id="CP047656">
    <property type="protein sequence ID" value="QHJ10949.1"/>
    <property type="molecule type" value="Genomic_DNA"/>
</dbReference>
<dbReference type="AlphaFoldDB" id="A0A857JFZ7"/>
<dbReference type="Proteomes" id="UP000464524">
    <property type="component" value="Chromosome"/>
</dbReference>
<evidence type="ECO:0000313" key="2">
    <source>
        <dbReference type="Proteomes" id="UP000464524"/>
    </source>
</evidence>
<name>A0A857JFZ7_9ALTE</name>
<organism evidence="1 2">
    <name type="scientific">Paraglaciecola mesophila</name>
    <dbReference type="NCBI Taxonomy" id="197222"/>
    <lineage>
        <taxon>Bacteria</taxon>
        <taxon>Pseudomonadati</taxon>
        <taxon>Pseudomonadota</taxon>
        <taxon>Gammaproteobacteria</taxon>
        <taxon>Alteromonadales</taxon>
        <taxon>Alteromonadaceae</taxon>
        <taxon>Paraglaciecola</taxon>
    </lineage>
</organism>
<dbReference type="OrthoDB" id="8908434at2"/>
<proteinExistence type="predicted"/>
<gene>
    <name evidence="1" type="ORF">FX988_01171</name>
</gene>
<dbReference type="Pfam" id="PF20383">
    <property type="entry name" value="DUF6678"/>
    <property type="match status" value="1"/>
</dbReference>
<accession>A0A857JFZ7</accession>
<reference evidence="1 2" key="1">
    <citation type="submission" date="2019-12" db="EMBL/GenBank/DDBJ databases">
        <title>Genome sequencing and assembly of endphytes of Porphyra tenera.</title>
        <authorList>
            <person name="Park J.M."/>
            <person name="Shin R."/>
            <person name="Jo S.H."/>
        </authorList>
    </citation>
    <scope>NUCLEOTIDE SEQUENCE [LARGE SCALE GENOMIC DNA]</scope>
    <source>
        <strain evidence="1 2">GPM4</strain>
    </source>
</reference>
<dbReference type="KEGG" id="pmes:FX988_01171"/>
<keyword evidence="2" id="KW-1185">Reference proteome</keyword>
<dbReference type="InterPro" id="IPR046500">
    <property type="entry name" value="DUF6678"/>
</dbReference>